<keyword evidence="3 11" id="KW-0378">Hydrolase</keyword>
<feature type="transmembrane region" description="Helical" evidence="12">
    <location>
        <begin position="6"/>
        <end position="25"/>
    </location>
</feature>
<dbReference type="GO" id="GO:0050081">
    <property type="term" value="F:maltose-6'-phosphate glucosidase activity"/>
    <property type="evidence" value="ECO:0007669"/>
    <property type="project" value="UniProtKB-EC"/>
</dbReference>
<evidence type="ECO:0000256" key="9">
    <source>
        <dbReference type="PIRSR" id="PIRSR601088-3"/>
    </source>
</evidence>
<keyword evidence="12" id="KW-0472">Membrane</keyword>
<evidence type="ECO:0000256" key="2">
    <source>
        <dbReference type="ARBA" id="ARBA00022723"/>
    </source>
</evidence>
<gene>
    <name evidence="14" type="primary">malH</name>
    <name evidence="14" type="ORF">NCTC12360_01094</name>
</gene>
<keyword evidence="5 9" id="KW-0464">Manganese</keyword>
<keyword evidence="9" id="KW-0533">Nickel</keyword>
<dbReference type="PANTHER" id="PTHR32092:SF14">
    <property type="entry name" value="MALTOSE-6'-PHOSPHATE GLUCOSIDASE"/>
    <property type="match status" value="1"/>
</dbReference>
<feature type="active site" description="Proton donor" evidence="7">
    <location>
        <position position="171"/>
    </location>
</feature>
<evidence type="ECO:0000259" key="13">
    <source>
        <dbReference type="Pfam" id="PF11975"/>
    </source>
</evidence>
<dbReference type="InterPro" id="IPR015955">
    <property type="entry name" value="Lactate_DH/Glyco_Ohase_4_C"/>
</dbReference>
<keyword evidence="12" id="KW-0812">Transmembrane</keyword>
<evidence type="ECO:0000256" key="6">
    <source>
        <dbReference type="ARBA" id="ARBA00023295"/>
    </source>
</evidence>
<evidence type="ECO:0000256" key="3">
    <source>
        <dbReference type="ARBA" id="ARBA00022801"/>
    </source>
</evidence>
<keyword evidence="6 11" id="KW-0326">Glycosidase</keyword>
<evidence type="ECO:0000256" key="7">
    <source>
        <dbReference type="PIRSR" id="PIRSR601088-1"/>
    </source>
</evidence>
<feature type="site" description="Increases basicity of active site Tyr" evidence="10">
    <location>
        <position position="110"/>
    </location>
</feature>
<comment type="cofactor">
    <cofactor evidence="11">
        <name>NAD(+)</name>
        <dbReference type="ChEBI" id="CHEBI:57540"/>
    </cofactor>
    <text evidence="11">Binds 1 NAD(+) per subunit.</text>
</comment>
<dbReference type="Pfam" id="PF11975">
    <property type="entry name" value="Glyco_hydro_4C"/>
    <property type="match status" value="1"/>
</dbReference>
<dbReference type="EC" id="3.2.1.122" evidence="14"/>
<evidence type="ECO:0000256" key="5">
    <source>
        <dbReference type="ARBA" id="ARBA00023211"/>
    </source>
</evidence>
<keyword evidence="2 9" id="KW-0479">Metal-binding</keyword>
<dbReference type="Gene3D" id="3.90.110.10">
    <property type="entry name" value="Lactate dehydrogenase/glycoside hydrolase, family 4, C-terminal"/>
    <property type="match status" value="1"/>
</dbReference>
<keyword evidence="9" id="KW-0408">Iron</keyword>
<feature type="binding site" evidence="8">
    <location>
        <position position="287"/>
    </location>
    <ligand>
        <name>substrate</name>
    </ligand>
</feature>
<name>A0A376GY94_ENTGA</name>
<dbReference type="GO" id="GO:0016616">
    <property type="term" value="F:oxidoreductase activity, acting on the CH-OH group of donors, NAD or NADP as acceptor"/>
    <property type="evidence" value="ECO:0007669"/>
    <property type="project" value="InterPro"/>
</dbReference>
<evidence type="ECO:0000256" key="1">
    <source>
        <dbReference type="ARBA" id="ARBA00010141"/>
    </source>
</evidence>
<feature type="binding site" evidence="9">
    <location>
        <position position="170"/>
    </location>
    <ligand>
        <name>Mn(2+)</name>
        <dbReference type="ChEBI" id="CHEBI:29035"/>
    </ligand>
</feature>
<evidence type="ECO:0000256" key="8">
    <source>
        <dbReference type="PIRSR" id="PIRSR601088-2"/>
    </source>
</evidence>
<evidence type="ECO:0000256" key="11">
    <source>
        <dbReference type="RuleBase" id="RU361152"/>
    </source>
</evidence>
<dbReference type="PANTHER" id="PTHR32092">
    <property type="entry name" value="6-PHOSPHO-BETA-GLUCOSIDASE-RELATED"/>
    <property type="match status" value="1"/>
</dbReference>
<comment type="similarity">
    <text evidence="1 11">Belongs to the glycosyl hydrolase 4 family.</text>
</comment>
<keyword evidence="4 11" id="KW-0520">NAD</keyword>
<keyword evidence="9" id="KW-0170">Cobalt</keyword>
<dbReference type="InterPro" id="IPR036291">
    <property type="entry name" value="NAD(P)-bd_dom_sf"/>
</dbReference>
<organism evidence="14 15">
    <name type="scientific">Enterococcus gallinarum</name>
    <dbReference type="NCBI Taxonomy" id="1353"/>
    <lineage>
        <taxon>Bacteria</taxon>
        <taxon>Bacillati</taxon>
        <taxon>Bacillota</taxon>
        <taxon>Bacilli</taxon>
        <taxon>Lactobacillales</taxon>
        <taxon>Enterococcaceae</taxon>
        <taxon>Enterococcus</taxon>
    </lineage>
</organism>
<feature type="active site" description="Proton acceptor" evidence="7">
    <location>
        <position position="265"/>
    </location>
</feature>
<dbReference type="GO" id="GO:0005975">
    <property type="term" value="P:carbohydrate metabolic process"/>
    <property type="evidence" value="ECO:0007669"/>
    <property type="project" value="InterPro"/>
</dbReference>
<dbReference type="PRINTS" id="PR00732">
    <property type="entry name" value="GLHYDRLASE4"/>
</dbReference>
<reference evidence="14 15" key="1">
    <citation type="submission" date="2018-06" db="EMBL/GenBank/DDBJ databases">
        <authorList>
            <consortium name="Pathogen Informatics"/>
            <person name="Doyle S."/>
        </authorList>
    </citation>
    <scope>NUCLEOTIDE SEQUENCE [LARGE SCALE GENOMIC DNA]</scope>
    <source>
        <strain evidence="14 15">NCTC12360</strain>
    </source>
</reference>
<dbReference type="SUPFAM" id="SSF56327">
    <property type="entry name" value="LDH C-terminal domain-like"/>
    <property type="match status" value="1"/>
</dbReference>
<feature type="binding site" evidence="9">
    <location>
        <position position="200"/>
    </location>
    <ligand>
        <name>Mn(2+)</name>
        <dbReference type="ChEBI" id="CHEBI:29035"/>
    </ligand>
</feature>
<dbReference type="AlphaFoldDB" id="A0A376GY94"/>
<evidence type="ECO:0000256" key="4">
    <source>
        <dbReference type="ARBA" id="ARBA00023027"/>
    </source>
</evidence>
<evidence type="ECO:0000256" key="12">
    <source>
        <dbReference type="SAM" id="Phobius"/>
    </source>
</evidence>
<proteinExistence type="inferred from homology"/>
<evidence type="ECO:0000313" key="14">
    <source>
        <dbReference type="EMBL" id="STD82662.1"/>
    </source>
</evidence>
<dbReference type="InterPro" id="IPR001088">
    <property type="entry name" value="Glyco_hydro_4"/>
</dbReference>
<sequence length="444" mass="50423">MMKNFSVVIAGGGSTFTPGIVMMLLDNQSRFPLRKLTLYDNDEARQRTLGEALTILLKEQAPQIEFSYTTDPQAAFTDADFCMAHIRVGKYDMREKDEKVPLRHGVFGQETCGPGGIAYGMRSITGMLEIIDYMETYSPDCWMLNYSNPAAIVAEACRVLRPDAKVLNICDMPVGTLRRMSQIIDKNPADLEVRYFGLNHFGWWTSIKDKEGNEYIQQIREYVAQNGYLTQVEVDTQHTDPSWQETHKKAKDLLALTPEYLPNTYLKYYLYPDYVYDHMKEHPEYTRSNEVMEGREKRVFDHAKKIIEQGSAEGIAFEIDAHATFIVDLARAIAFNTHERMVMIVENNGAIANFPDDAMVEVPCIVGSDGPEALAQGKIPSFQQALMFQQVTVEKLVVEAYVEKSYQKMWQALTLSKTIPSAKVAKDLLDDLVSENGDYWPGLH</sequence>
<dbReference type="Gene3D" id="3.40.50.720">
    <property type="entry name" value="NAD(P)-binding Rossmann-like Domain"/>
    <property type="match status" value="1"/>
</dbReference>
<dbReference type="PROSITE" id="PS01324">
    <property type="entry name" value="GLYCOSYL_HYDROL_F4"/>
    <property type="match status" value="1"/>
</dbReference>
<dbReference type="Pfam" id="PF02056">
    <property type="entry name" value="Glyco_hydro_4"/>
    <property type="match status" value="1"/>
</dbReference>
<dbReference type="CDD" id="cd05298">
    <property type="entry name" value="GH4_GlvA_pagL_like"/>
    <property type="match status" value="1"/>
</dbReference>
<dbReference type="GO" id="GO:0046872">
    <property type="term" value="F:metal ion binding"/>
    <property type="evidence" value="ECO:0007669"/>
    <property type="project" value="UniProtKB-KW"/>
</dbReference>
<keyword evidence="15" id="KW-1185">Reference proteome</keyword>
<feature type="binding site" evidence="8">
    <location>
        <position position="94"/>
    </location>
    <ligand>
        <name>substrate</name>
    </ligand>
</feature>
<dbReference type="InterPro" id="IPR019802">
    <property type="entry name" value="GlycHydrolase_4_CS"/>
</dbReference>
<feature type="domain" description="Glycosyl hydrolase family 4 C-terminal" evidence="13">
    <location>
        <begin position="195"/>
        <end position="418"/>
    </location>
</feature>
<protein>
    <submittedName>
        <fullName evidence="14">6-phospho-alpha-glucosidase 2</fullName>
        <ecNumber evidence="14">3.2.1.122</ecNumber>
    </submittedName>
</protein>
<dbReference type="Proteomes" id="UP000254807">
    <property type="component" value="Unassembled WGS sequence"/>
</dbReference>
<accession>A0A376GY94</accession>
<keyword evidence="12" id="KW-1133">Transmembrane helix</keyword>
<dbReference type="EMBL" id="UFYW01000001">
    <property type="protein sequence ID" value="STD82662.1"/>
    <property type="molecule type" value="Genomic_DNA"/>
</dbReference>
<dbReference type="InterPro" id="IPR022616">
    <property type="entry name" value="Glyco_hydro_4_C"/>
</dbReference>
<evidence type="ECO:0000313" key="15">
    <source>
        <dbReference type="Proteomes" id="UP000254807"/>
    </source>
</evidence>
<evidence type="ECO:0000256" key="10">
    <source>
        <dbReference type="PIRSR" id="PIRSR601088-4"/>
    </source>
</evidence>
<feature type="binding site" evidence="8">
    <location>
        <position position="148"/>
    </location>
    <ligand>
        <name>substrate</name>
    </ligand>
</feature>
<dbReference type="SUPFAM" id="SSF51735">
    <property type="entry name" value="NAD(P)-binding Rossmann-fold domains"/>
    <property type="match status" value="1"/>
</dbReference>